<protein>
    <submittedName>
        <fullName evidence="1">Uncharacterized protein</fullName>
    </submittedName>
</protein>
<dbReference type="STRING" id="71717.A0A4Y7SC48"/>
<reference evidence="1 2" key="1">
    <citation type="journal article" date="2019" name="Nat. Ecol. Evol.">
        <title>Megaphylogeny resolves global patterns of mushroom evolution.</title>
        <authorList>
            <person name="Varga T."/>
            <person name="Krizsan K."/>
            <person name="Foldi C."/>
            <person name="Dima B."/>
            <person name="Sanchez-Garcia M."/>
            <person name="Sanchez-Ramirez S."/>
            <person name="Szollosi G.J."/>
            <person name="Szarkandi J.G."/>
            <person name="Papp V."/>
            <person name="Albert L."/>
            <person name="Andreopoulos W."/>
            <person name="Angelini C."/>
            <person name="Antonin V."/>
            <person name="Barry K.W."/>
            <person name="Bougher N.L."/>
            <person name="Buchanan P."/>
            <person name="Buyck B."/>
            <person name="Bense V."/>
            <person name="Catcheside P."/>
            <person name="Chovatia M."/>
            <person name="Cooper J."/>
            <person name="Damon W."/>
            <person name="Desjardin D."/>
            <person name="Finy P."/>
            <person name="Geml J."/>
            <person name="Haridas S."/>
            <person name="Hughes K."/>
            <person name="Justo A."/>
            <person name="Karasinski D."/>
            <person name="Kautmanova I."/>
            <person name="Kiss B."/>
            <person name="Kocsube S."/>
            <person name="Kotiranta H."/>
            <person name="LaButti K.M."/>
            <person name="Lechner B.E."/>
            <person name="Liimatainen K."/>
            <person name="Lipzen A."/>
            <person name="Lukacs Z."/>
            <person name="Mihaltcheva S."/>
            <person name="Morgado L.N."/>
            <person name="Niskanen T."/>
            <person name="Noordeloos M.E."/>
            <person name="Ohm R.A."/>
            <person name="Ortiz-Santana B."/>
            <person name="Ovrebo C."/>
            <person name="Racz N."/>
            <person name="Riley R."/>
            <person name="Savchenko A."/>
            <person name="Shiryaev A."/>
            <person name="Soop K."/>
            <person name="Spirin V."/>
            <person name="Szebenyi C."/>
            <person name="Tomsovsky M."/>
            <person name="Tulloss R.E."/>
            <person name="Uehling J."/>
            <person name="Grigoriev I.V."/>
            <person name="Vagvolgyi C."/>
            <person name="Papp T."/>
            <person name="Martin F.M."/>
            <person name="Miettinen O."/>
            <person name="Hibbett D.S."/>
            <person name="Nagy L.G."/>
        </authorList>
    </citation>
    <scope>NUCLEOTIDE SEQUENCE [LARGE SCALE GENOMIC DNA]</scope>
    <source>
        <strain evidence="1 2">FP101781</strain>
    </source>
</reference>
<sequence>MFQITFLDLFIRTYHKIGIRTLDQNYGFPESHLPGRMVEEIKAIYKVDTWPDFFAKVQFGKVFSKESFTGMLRDAVAKSRDRRYHIPARPSDMNRLRLLRRELERARAEAVARKSRDI</sequence>
<name>A0A4Y7SC48_COPMI</name>
<dbReference type="AlphaFoldDB" id="A0A4Y7SC48"/>
<evidence type="ECO:0000313" key="1">
    <source>
        <dbReference type="EMBL" id="TEB19179.1"/>
    </source>
</evidence>
<dbReference type="EMBL" id="QPFP01000204">
    <property type="protein sequence ID" value="TEB19179.1"/>
    <property type="molecule type" value="Genomic_DNA"/>
</dbReference>
<keyword evidence="2" id="KW-1185">Reference proteome</keyword>
<accession>A0A4Y7SC48</accession>
<gene>
    <name evidence="1" type="ORF">FA13DRAFT_1802551</name>
</gene>
<dbReference type="Proteomes" id="UP000298030">
    <property type="component" value="Unassembled WGS sequence"/>
</dbReference>
<comment type="caution">
    <text evidence="1">The sequence shown here is derived from an EMBL/GenBank/DDBJ whole genome shotgun (WGS) entry which is preliminary data.</text>
</comment>
<proteinExistence type="predicted"/>
<organism evidence="1 2">
    <name type="scientific">Coprinellus micaceus</name>
    <name type="common">Glistening ink-cap mushroom</name>
    <name type="synonym">Coprinus micaceus</name>
    <dbReference type="NCBI Taxonomy" id="71717"/>
    <lineage>
        <taxon>Eukaryota</taxon>
        <taxon>Fungi</taxon>
        <taxon>Dikarya</taxon>
        <taxon>Basidiomycota</taxon>
        <taxon>Agaricomycotina</taxon>
        <taxon>Agaricomycetes</taxon>
        <taxon>Agaricomycetidae</taxon>
        <taxon>Agaricales</taxon>
        <taxon>Agaricineae</taxon>
        <taxon>Psathyrellaceae</taxon>
        <taxon>Coprinellus</taxon>
    </lineage>
</organism>
<dbReference type="OrthoDB" id="109543at2759"/>
<evidence type="ECO:0000313" key="2">
    <source>
        <dbReference type="Proteomes" id="UP000298030"/>
    </source>
</evidence>